<dbReference type="SUPFAM" id="SSF53098">
    <property type="entry name" value="Ribonuclease H-like"/>
    <property type="match status" value="1"/>
</dbReference>
<evidence type="ECO:0000313" key="1">
    <source>
        <dbReference type="EMBL" id="MBW0551248.1"/>
    </source>
</evidence>
<proteinExistence type="predicted"/>
<reference evidence="1" key="1">
    <citation type="submission" date="2021-03" db="EMBL/GenBank/DDBJ databases">
        <title>Draft genome sequence of rust myrtle Austropuccinia psidii MF-1, a brazilian biotype.</title>
        <authorList>
            <person name="Quecine M.C."/>
            <person name="Pachon D.M.R."/>
            <person name="Bonatelli M.L."/>
            <person name="Correr F.H."/>
            <person name="Franceschini L.M."/>
            <person name="Leite T.F."/>
            <person name="Margarido G.R.A."/>
            <person name="Almeida C.A."/>
            <person name="Ferrarezi J.A."/>
            <person name="Labate C.A."/>
        </authorList>
    </citation>
    <scope>NUCLEOTIDE SEQUENCE</scope>
    <source>
        <strain evidence="1">MF-1</strain>
    </source>
</reference>
<feature type="non-terminal residue" evidence="1">
    <location>
        <position position="71"/>
    </location>
</feature>
<dbReference type="Proteomes" id="UP000765509">
    <property type="component" value="Unassembled WGS sequence"/>
</dbReference>
<gene>
    <name evidence="1" type="ORF">O181_090963</name>
</gene>
<name>A0A9Q3IWF7_9BASI</name>
<dbReference type="GO" id="GO:0003676">
    <property type="term" value="F:nucleic acid binding"/>
    <property type="evidence" value="ECO:0007669"/>
    <property type="project" value="InterPro"/>
</dbReference>
<dbReference type="Gene3D" id="3.30.420.10">
    <property type="entry name" value="Ribonuclease H-like superfamily/Ribonuclease H"/>
    <property type="match status" value="1"/>
</dbReference>
<comment type="caution">
    <text evidence="1">The sequence shown here is derived from an EMBL/GenBank/DDBJ whole genome shotgun (WGS) entry which is preliminary data.</text>
</comment>
<dbReference type="AlphaFoldDB" id="A0A9Q3IWF7"/>
<sequence length="71" mass="8203">MFLPYYKDDTAMDTAMMICNNIISHTGLFQNIISERDPKLTSALWTNLHSLFGEWLSFYMAYHPQIDGLAV</sequence>
<dbReference type="EMBL" id="AVOT02057070">
    <property type="protein sequence ID" value="MBW0551248.1"/>
    <property type="molecule type" value="Genomic_DNA"/>
</dbReference>
<dbReference type="InterPro" id="IPR036397">
    <property type="entry name" value="RNaseH_sf"/>
</dbReference>
<keyword evidence="2" id="KW-1185">Reference proteome</keyword>
<organism evidence="1 2">
    <name type="scientific">Austropuccinia psidii MF-1</name>
    <dbReference type="NCBI Taxonomy" id="1389203"/>
    <lineage>
        <taxon>Eukaryota</taxon>
        <taxon>Fungi</taxon>
        <taxon>Dikarya</taxon>
        <taxon>Basidiomycota</taxon>
        <taxon>Pucciniomycotina</taxon>
        <taxon>Pucciniomycetes</taxon>
        <taxon>Pucciniales</taxon>
        <taxon>Sphaerophragmiaceae</taxon>
        <taxon>Austropuccinia</taxon>
    </lineage>
</organism>
<dbReference type="InterPro" id="IPR012337">
    <property type="entry name" value="RNaseH-like_sf"/>
</dbReference>
<evidence type="ECO:0000313" key="2">
    <source>
        <dbReference type="Proteomes" id="UP000765509"/>
    </source>
</evidence>
<protein>
    <submittedName>
        <fullName evidence="1">Uncharacterized protein</fullName>
    </submittedName>
</protein>
<accession>A0A9Q3IWF7</accession>